<dbReference type="Proteomes" id="UP000732377">
    <property type="component" value="Unassembled WGS sequence"/>
</dbReference>
<comment type="caution">
    <text evidence="1">The sequence shown here is derived from an EMBL/GenBank/DDBJ whole genome shotgun (WGS) entry which is preliminary data.</text>
</comment>
<gene>
    <name evidence="1" type="ORF">CWE10_10540</name>
</gene>
<name>A0A953LGV9_SYMTR</name>
<accession>A0A953LGV9</accession>
<proteinExistence type="predicted"/>
<dbReference type="EMBL" id="PIUK01000096">
    <property type="protein sequence ID" value="MBY6276638.1"/>
    <property type="molecule type" value="Genomic_DNA"/>
</dbReference>
<protein>
    <recommendedName>
        <fullName evidence="3">Restriction endonuclease type II DpnII-like domain-containing protein</fullName>
    </recommendedName>
</protein>
<sequence>DWTFADVLTERSLWSRRTGSKAVSQGRSLEDEVEDLVKRLGFTYQMRCRFMGRDRQDAPCDLAIPAGGTEALIVIALKSNNSTGSKQTDAVREIEEMANKRLPRQFVYAVFDGIGWLSRESDLRKVHDLWARGMIDGLYSLAYLDRLEQGLIDAANILRIPRNQ</sequence>
<organism evidence="1 2">
    <name type="scientific">Symbiobacterium thermophilum</name>
    <dbReference type="NCBI Taxonomy" id="2734"/>
    <lineage>
        <taxon>Bacteria</taxon>
        <taxon>Bacillati</taxon>
        <taxon>Bacillota</taxon>
        <taxon>Clostridia</taxon>
        <taxon>Eubacteriales</taxon>
        <taxon>Symbiobacteriaceae</taxon>
        <taxon>Symbiobacterium</taxon>
    </lineage>
</organism>
<reference evidence="1" key="1">
    <citation type="submission" date="2017-11" db="EMBL/GenBank/DDBJ databases">
        <title>Three new genomes from thermophilic consortium.</title>
        <authorList>
            <person name="Quaggio R."/>
            <person name="Amgarten D."/>
            <person name="Setubal J.C."/>
        </authorList>
    </citation>
    <scope>NUCLEOTIDE SEQUENCE</scope>
    <source>
        <strain evidence="1">ZCTH01-B2</strain>
    </source>
</reference>
<evidence type="ECO:0008006" key="3">
    <source>
        <dbReference type="Google" id="ProtNLM"/>
    </source>
</evidence>
<evidence type="ECO:0000313" key="1">
    <source>
        <dbReference type="EMBL" id="MBY6276638.1"/>
    </source>
</evidence>
<dbReference type="AlphaFoldDB" id="A0A953LGV9"/>
<feature type="non-terminal residue" evidence="1">
    <location>
        <position position="1"/>
    </location>
</feature>
<dbReference type="RefSeq" id="WP_273379698.1">
    <property type="nucleotide sequence ID" value="NZ_PIUK01000096.1"/>
</dbReference>
<evidence type="ECO:0000313" key="2">
    <source>
        <dbReference type="Proteomes" id="UP000732377"/>
    </source>
</evidence>